<dbReference type="CDD" id="cd14658">
    <property type="entry name" value="Imelysin-like_IrpA"/>
    <property type="match status" value="1"/>
</dbReference>
<proteinExistence type="predicted"/>
<dbReference type="STRING" id="879243.Poras_1711"/>
<feature type="domain" description="Imelysin-like" evidence="4">
    <location>
        <begin position="51"/>
        <end position="373"/>
    </location>
</feature>
<protein>
    <submittedName>
        <fullName evidence="5">Peptidase M75, Imelysin</fullName>
    </submittedName>
</protein>
<evidence type="ECO:0000259" key="4">
    <source>
        <dbReference type="Pfam" id="PF09375"/>
    </source>
</evidence>
<dbReference type="InterPro" id="IPR034982">
    <property type="entry name" value="Imelysin-like_IrpA"/>
</dbReference>
<dbReference type="InterPro" id="IPR038352">
    <property type="entry name" value="Imelysin_sf"/>
</dbReference>
<feature type="signal peptide" evidence="3">
    <location>
        <begin position="1"/>
        <end position="21"/>
    </location>
</feature>
<dbReference type="RefSeq" id="WP_004331074.1">
    <property type="nucleotide sequence ID" value="NC_015501.1"/>
</dbReference>
<dbReference type="EMBL" id="CP002689">
    <property type="protein sequence ID" value="AEE13642.1"/>
    <property type="molecule type" value="Genomic_DNA"/>
</dbReference>
<dbReference type="Gene3D" id="1.20.1420.20">
    <property type="entry name" value="M75 peptidase, HXXE motif"/>
    <property type="match status" value="1"/>
</dbReference>
<dbReference type="Pfam" id="PF09375">
    <property type="entry name" value="Peptidase_M75"/>
    <property type="match status" value="1"/>
</dbReference>
<dbReference type="Proteomes" id="UP000006545">
    <property type="component" value="Chromosome"/>
</dbReference>
<evidence type="ECO:0000256" key="1">
    <source>
        <dbReference type="ARBA" id="ARBA00004196"/>
    </source>
</evidence>
<dbReference type="AlphaFoldDB" id="F4KJM0"/>
<sequence>MNKYTYIFKMLLLSVVGVLLVSCQESDEPKAKQLDPAQTALIKQFVEGVVVPTYKSLADNAIELSGLCEELMKNPSQELVNKACKKWVSARAYWELSEAFLYGAAGDYNIDPHIDSWPLQKNQLDNILKNKDLLDELKEEGPDAKGFASLGYGLLGFHAVEYMIFRDGQPRKVGEITEPERIYNAAVAEDLARQAIRLEASWAGIDKVTADKKKTLEDAELLPTMDYGQLMIAAGEQGNSSYKSQKDALVQILQGASDISDEVGNTKITDPVNSGNVLDVESWYSWNSIEDFTDNLRSVRNAYYGSLDGTVHNHSLATYMAQQHPDLDKEIRTALDHAIKTVAAMPAPFRNNLTKEATKPAIEACNALLEQIDAAIEAVQK</sequence>
<dbReference type="eggNOG" id="COG3489">
    <property type="taxonomic scope" value="Bacteria"/>
</dbReference>
<accession>F4KJM0</accession>
<keyword evidence="2 3" id="KW-0732">Signal</keyword>
<dbReference type="InterPro" id="IPR018976">
    <property type="entry name" value="Imelysin-like"/>
</dbReference>
<dbReference type="HOGENOM" id="CLU_050043_1_0_10"/>
<gene>
    <name evidence="5" type="ordered locus">Poras_1711</name>
</gene>
<evidence type="ECO:0000313" key="5">
    <source>
        <dbReference type="EMBL" id="AEE13642.1"/>
    </source>
</evidence>
<dbReference type="GO" id="GO:0030313">
    <property type="term" value="C:cell envelope"/>
    <property type="evidence" value="ECO:0007669"/>
    <property type="project" value="UniProtKB-SubCell"/>
</dbReference>
<dbReference type="KEGG" id="pah:Poras_1711"/>
<evidence type="ECO:0000256" key="3">
    <source>
        <dbReference type="SAM" id="SignalP"/>
    </source>
</evidence>
<keyword evidence="6" id="KW-1185">Reference proteome</keyword>
<evidence type="ECO:0000313" key="6">
    <source>
        <dbReference type="Proteomes" id="UP000006545"/>
    </source>
</evidence>
<comment type="subcellular location">
    <subcellularLocation>
        <location evidence="1">Cell envelope</location>
    </subcellularLocation>
</comment>
<dbReference type="OrthoDB" id="9764688at2"/>
<evidence type="ECO:0000256" key="2">
    <source>
        <dbReference type="ARBA" id="ARBA00022729"/>
    </source>
</evidence>
<name>F4KJM0_PORAD</name>
<dbReference type="PROSITE" id="PS51257">
    <property type="entry name" value="PROKAR_LIPOPROTEIN"/>
    <property type="match status" value="1"/>
</dbReference>
<feature type="chain" id="PRO_5003311674" evidence="3">
    <location>
        <begin position="22"/>
        <end position="381"/>
    </location>
</feature>
<organism evidence="5 6">
    <name type="scientific">Porphyromonas asaccharolytica (strain ATCC 25260 / DSM 20707 / BCRC 10618 / CCUG 7834 / JCM 6326 / LMG 13178 / VPI 4198 / B440)</name>
    <name type="common">Bacteroides asaccharolyticus</name>
    <dbReference type="NCBI Taxonomy" id="879243"/>
    <lineage>
        <taxon>Bacteria</taxon>
        <taxon>Pseudomonadati</taxon>
        <taxon>Bacteroidota</taxon>
        <taxon>Bacteroidia</taxon>
        <taxon>Bacteroidales</taxon>
        <taxon>Porphyromonadaceae</taxon>
        <taxon>Porphyromonas</taxon>
    </lineage>
</organism>
<reference evidence="6" key="1">
    <citation type="submission" date="2011-04" db="EMBL/GenBank/DDBJ databases">
        <title>The complete genome of Porphyromonas asaccharolytica DSM 20707.</title>
        <authorList>
            <person name="Lucas S."/>
            <person name="Han J."/>
            <person name="Lapidus A."/>
            <person name="Bruce D."/>
            <person name="Goodwin L."/>
            <person name="Pitluck S."/>
            <person name="Peters L."/>
            <person name="Kyrpides N."/>
            <person name="Mavromatis K."/>
            <person name="Ivanova N."/>
            <person name="Ovchinnikova G."/>
            <person name="Pagani I."/>
            <person name="Lu M."/>
            <person name="Detter J.C."/>
            <person name="Tapia R."/>
            <person name="Han C."/>
            <person name="Land M."/>
            <person name="Hauser L."/>
            <person name="Markowitz V."/>
            <person name="Cheng J.-F."/>
            <person name="Hugenholtz P."/>
            <person name="Woyke T."/>
            <person name="Wu D."/>
            <person name="Gronow S."/>
            <person name="Wellnitz S."/>
            <person name="Brambilla E."/>
            <person name="Klenk H.-P."/>
            <person name="Eisen J.A."/>
        </authorList>
    </citation>
    <scope>NUCLEOTIDE SEQUENCE [LARGE SCALE GENOMIC DNA]</scope>
    <source>
        <strain evidence="6">ATCC 25260 / DSM 20707 / VPI 4198</strain>
    </source>
</reference>